<evidence type="ECO:0000256" key="1">
    <source>
        <dbReference type="ARBA" id="ARBA00004123"/>
    </source>
</evidence>
<name>A0A7N2LHE7_QUELO</name>
<sequence length="932" mass="101737">MAAFNYFKNMYDVDMKPRLLRTLIKERVPDDKHPFENPAELSTVVSLIKTHGLLSESFSKSTDQKLVDNWKSAVDSWVERVLLLVSSNMGFDLISWLCSGEPLDGAGNTSEGHNFCGTSKCIWPDKCWAGICLLGMTCQECSSHRFLASYTLWFHKLLPYIQSPGDSHFVKVASCASVSDLFTSSQIMHELGKANECNVSLEGNRLRLIFWVTCEKNGTEKVDADFCSAALRLGGFPNIKKDGTSHAGKLIQPVLKLLNDDSSEAVWEGAIQMLCTIITYFPSSVHRHYDSAEVAIASKLLSGKCGVDMLKKLAHCLALLPKSRGDEDSWSLMIQKILLLLNAHLNDAFQGLEEEGKCKEAVRLLVPPGKDLPPPLGAQILSGEASDNSTRKSEQSLMSSVSMLMLCCCTMLTSSYPVQVNVPVRSLLVLVERVLMVDGSVPHALSAFMTSMQQELICSELPVLHLHSLELLIAIIKGTRSQLLPYAASIVRLITAYFKRCALPELRIKLYSITRILLISMGIGMAVCLAQEVINNAFVDLNLITNESVGASASTNLKASSEALLQPCHRKRKHGTSTGYPEEQHDHSGLPVAAPKVHAISPISVKIAALEALEALLTVGGSLRSESWRSDVDLLLIKTATNSLKWGWASEEKNIFQQNEPTGIWVDFQLAALRALLSSLLSSVRVRPPYLSQGLELFRRGKQETGTKLAEFCAHALLALEVLIHPRALPLTDFSPTSCYSEQVKFSGSMYSGGLNHGGPFTSGIQGIRDNISDLDHDDLYESWLENGKETADIMYTEEPMFGGEENLNVEGLSGTKVPEEKGLEPDATNVNVRMEGNEDEIMVETDQSHESAAQVQEPVSARGTTVGALGTEVASDHAGNVFTSGQDVLVAKGDGFVNTDAAIAISEKITGDGLDFDGPEILWGNSESDDE</sequence>
<dbReference type="Gene3D" id="1.25.10.10">
    <property type="entry name" value="Leucine-rich Repeat Variant"/>
    <property type="match status" value="1"/>
</dbReference>
<dbReference type="EnsemblPlants" id="QL04p046058:mrna">
    <property type="protein sequence ID" value="QL04p046058:mrna"/>
    <property type="gene ID" value="QL04p046058"/>
</dbReference>
<dbReference type="InterPro" id="IPR012583">
    <property type="entry name" value="RIX1_N"/>
</dbReference>
<feature type="domain" description="Pre-rRNA-processing protein RIX1 N-terminal" evidence="4">
    <location>
        <begin position="234"/>
        <end position="303"/>
    </location>
</feature>
<comment type="similarity">
    <text evidence="2">Belongs to the RIX1/PELP1 family.</text>
</comment>
<dbReference type="GO" id="GO:0005634">
    <property type="term" value="C:nucleus"/>
    <property type="evidence" value="ECO:0007669"/>
    <property type="project" value="UniProtKB-SubCell"/>
</dbReference>
<organism evidence="5 6">
    <name type="scientific">Quercus lobata</name>
    <name type="common">Valley oak</name>
    <dbReference type="NCBI Taxonomy" id="97700"/>
    <lineage>
        <taxon>Eukaryota</taxon>
        <taxon>Viridiplantae</taxon>
        <taxon>Streptophyta</taxon>
        <taxon>Embryophyta</taxon>
        <taxon>Tracheophyta</taxon>
        <taxon>Spermatophyta</taxon>
        <taxon>Magnoliopsida</taxon>
        <taxon>eudicotyledons</taxon>
        <taxon>Gunneridae</taxon>
        <taxon>Pentapetalae</taxon>
        <taxon>rosids</taxon>
        <taxon>fabids</taxon>
        <taxon>Fagales</taxon>
        <taxon>Fagaceae</taxon>
        <taxon>Quercus</taxon>
    </lineage>
</organism>
<protein>
    <recommendedName>
        <fullName evidence="4">Pre-rRNA-processing protein RIX1 N-terminal domain-containing protein</fullName>
    </recommendedName>
</protein>
<dbReference type="Gramene" id="QL04p046058:mrna">
    <property type="protein sequence ID" value="QL04p046058:mrna"/>
    <property type="gene ID" value="QL04p046058"/>
</dbReference>
<reference evidence="5 6" key="1">
    <citation type="journal article" date="2016" name="G3 (Bethesda)">
        <title>First Draft Assembly and Annotation of the Genome of a California Endemic Oak Quercus lobata Nee (Fagaceae).</title>
        <authorList>
            <person name="Sork V.L."/>
            <person name="Fitz-Gibbon S.T."/>
            <person name="Puiu D."/>
            <person name="Crepeau M."/>
            <person name="Gugger P.F."/>
            <person name="Sherman R."/>
            <person name="Stevens K."/>
            <person name="Langley C.H."/>
            <person name="Pellegrini M."/>
            <person name="Salzberg S.L."/>
        </authorList>
    </citation>
    <scope>NUCLEOTIDE SEQUENCE [LARGE SCALE GENOMIC DNA]</scope>
    <source>
        <strain evidence="5 6">cv. SW786</strain>
    </source>
</reference>
<dbReference type="PANTHER" id="PTHR34105">
    <property type="entry name" value="PROLINE-, GLUTAMIC ACID- AND LEUCINE-RICH PROTEIN 1"/>
    <property type="match status" value="1"/>
</dbReference>
<evidence type="ECO:0000256" key="2">
    <source>
        <dbReference type="ARBA" id="ARBA00010511"/>
    </source>
</evidence>
<evidence type="ECO:0000256" key="3">
    <source>
        <dbReference type="ARBA" id="ARBA00023242"/>
    </source>
</evidence>
<evidence type="ECO:0000259" key="4">
    <source>
        <dbReference type="Pfam" id="PF08167"/>
    </source>
</evidence>
<dbReference type="InterPro" id="IPR011989">
    <property type="entry name" value="ARM-like"/>
</dbReference>
<dbReference type="OMA" id="VHMRTEN"/>
<comment type="subcellular location">
    <subcellularLocation>
        <location evidence="1">Nucleus</location>
    </subcellularLocation>
</comment>
<dbReference type="EMBL" id="LRBV02000004">
    <property type="status" value="NOT_ANNOTATED_CDS"/>
    <property type="molecule type" value="Genomic_DNA"/>
</dbReference>
<dbReference type="AlphaFoldDB" id="A0A7N2LHE7"/>
<accession>A0A7N2LHE7</accession>
<reference evidence="5" key="2">
    <citation type="submission" date="2021-01" db="UniProtKB">
        <authorList>
            <consortium name="EnsemblPlants"/>
        </authorList>
    </citation>
    <scope>IDENTIFICATION</scope>
</reference>
<dbReference type="Proteomes" id="UP000594261">
    <property type="component" value="Chromosome 4"/>
</dbReference>
<dbReference type="InterPro" id="IPR016024">
    <property type="entry name" value="ARM-type_fold"/>
</dbReference>
<evidence type="ECO:0000313" key="5">
    <source>
        <dbReference type="EnsemblPlants" id="QL04p046058:mrna"/>
    </source>
</evidence>
<dbReference type="SUPFAM" id="SSF48371">
    <property type="entry name" value="ARM repeat"/>
    <property type="match status" value="1"/>
</dbReference>
<dbReference type="PANTHER" id="PTHR34105:SF1">
    <property type="entry name" value="PROLINE-, GLUTAMIC ACID- AND LEUCINE-RICH PROTEIN 1"/>
    <property type="match status" value="1"/>
</dbReference>
<feature type="domain" description="Pre-rRNA-processing protein RIX1 N-terminal" evidence="4">
    <location>
        <begin position="124"/>
        <end position="191"/>
    </location>
</feature>
<keyword evidence="6" id="KW-1185">Reference proteome</keyword>
<dbReference type="InParanoid" id="A0A7N2LHE7"/>
<dbReference type="GO" id="GO:0006364">
    <property type="term" value="P:rRNA processing"/>
    <property type="evidence" value="ECO:0007669"/>
    <property type="project" value="TreeGrafter"/>
</dbReference>
<keyword evidence="3" id="KW-0539">Nucleus</keyword>
<dbReference type="FunCoup" id="A0A7N2LHE7">
    <property type="interactions" value="1577"/>
</dbReference>
<dbReference type="Pfam" id="PF08167">
    <property type="entry name" value="RIX1"/>
    <property type="match status" value="2"/>
</dbReference>
<evidence type="ECO:0000313" key="6">
    <source>
        <dbReference type="Proteomes" id="UP000594261"/>
    </source>
</evidence>
<proteinExistence type="inferred from homology"/>